<reference evidence="5" key="1">
    <citation type="submission" date="2024-03" db="EMBL/GenBank/DDBJ databases">
        <title>WGS assembly of Saponaria officinalis var. Norfolk2.</title>
        <authorList>
            <person name="Jenkins J."/>
            <person name="Shu S."/>
            <person name="Grimwood J."/>
            <person name="Barry K."/>
            <person name="Goodstein D."/>
            <person name="Schmutz J."/>
            <person name="Leebens-Mack J."/>
            <person name="Osbourn A."/>
        </authorList>
    </citation>
    <scope>NUCLEOTIDE SEQUENCE [LARGE SCALE GENOMIC DNA]</scope>
    <source>
        <strain evidence="5">JIC</strain>
    </source>
</reference>
<dbReference type="InterPro" id="IPR003121">
    <property type="entry name" value="SWIB_MDM2_domain"/>
</dbReference>
<accession>A0AAW1LPP8</accession>
<dbReference type="CDD" id="cd10567">
    <property type="entry name" value="SWIB-MDM2_like"/>
    <property type="match status" value="1"/>
</dbReference>
<feature type="domain" description="Plus3" evidence="3">
    <location>
        <begin position="165"/>
        <end position="292"/>
    </location>
</feature>
<dbReference type="InterPro" id="IPR003169">
    <property type="entry name" value="GYF"/>
</dbReference>
<dbReference type="Pfam" id="PF03126">
    <property type="entry name" value="Plus-3"/>
    <property type="match status" value="1"/>
</dbReference>
<feature type="region of interest" description="Disordered" evidence="1">
    <location>
        <begin position="1"/>
        <end position="21"/>
    </location>
</feature>
<evidence type="ECO:0000313" key="6">
    <source>
        <dbReference type="Proteomes" id="UP001443914"/>
    </source>
</evidence>
<keyword evidence="6" id="KW-1185">Reference proteome</keyword>
<feature type="region of interest" description="Disordered" evidence="1">
    <location>
        <begin position="349"/>
        <end position="494"/>
    </location>
</feature>
<dbReference type="PROSITE" id="PS51360">
    <property type="entry name" value="PLUS3"/>
    <property type="match status" value="1"/>
</dbReference>
<proteinExistence type="predicted"/>
<gene>
    <name evidence="5" type="ORF">RND81_04G213900</name>
</gene>
<dbReference type="SUPFAM" id="SSF159042">
    <property type="entry name" value="Plus3-like"/>
    <property type="match status" value="1"/>
</dbReference>
<dbReference type="PANTHER" id="PTHR46851">
    <property type="entry name" value="OS01G0884500 PROTEIN"/>
    <property type="match status" value="1"/>
</dbReference>
<dbReference type="Proteomes" id="UP001443914">
    <property type="component" value="Unassembled WGS sequence"/>
</dbReference>
<evidence type="ECO:0000259" key="4">
    <source>
        <dbReference type="PROSITE" id="PS51925"/>
    </source>
</evidence>
<dbReference type="InterPro" id="IPR045894">
    <property type="entry name" value="At5g08430-like"/>
</dbReference>
<dbReference type="PANTHER" id="PTHR46851:SF11">
    <property type="entry name" value="GYF DOMAIN-CONTAINING PROTEIN"/>
    <property type="match status" value="1"/>
</dbReference>
<dbReference type="PROSITE" id="PS51925">
    <property type="entry name" value="SWIB_MDM2"/>
    <property type="match status" value="1"/>
</dbReference>
<dbReference type="InterPro" id="IPR004343">
    <property type="entry name" value="Plus-3_dom"/>
</dbReference>
<dbReference type="Pfam" id="PF25980">
    <property type="entry name" value="NERD_plant"/>
    <property type="match status" value="1"/>
</dbReference>
<organism evidence="5 6">
    <name type="scientific">Saponaria officinalis</name>
    <name type="common">Common soapwort</name>
    <name type="synonym">Lychnis saponaria</name>
    <dbReference type="NCBI Taxonomy" id="3572"/>
    <lineage>
        <taxon>Eukaryota</taxon>
        <taxon>Viridiplantae</taxon>
        <taxon>Streptophyta</taxon>
        <taxon>Embryophyta</taxon>
        <taxon>Tracheophyta</taxon>
        <taxon>Spermatophyta</taxon>
        <taxon>Magnoliopsida</taxon>
        <taxon>eudicotyledons</taxon>
        <taxon>Gunneridae</taxon>
        <taxon>Pentapetalae</taxon>
        <taxon>Caryophyllales</taxon>
        <taxon>Caryophyllaceae</taxon>
        <taxon>Caryophylleae</taxon>
        <taxon>Saponaria</taxon>
    </lineage>
</organism>
<name>A0AAW1LPP8_SAPOF</name>
<evidence type="ECO:0000259" key="3">
    <source>
        <dbReference type="PROSITE" id="PS51360"/>
    </source>
</evidence>
<feature type="domain" description="DM2" evidence="4">
    <location>
        <begin position="30"/>
        <end position="112"/>
    </location>
</feature>
<protein>
    <submittedName>
        <fullName evidence="5">Uncharacterized protein</fullName>
    </submittedName>
</protein>
<dbReference type="AlphaFoldDB" id="A0AAW1LPP8"/>
<comment type="caution">
    <text evidence="5">The sequence shown here is derived from an EMBL/GenBank/DDBJ whole genome shotgun (WGS) entry which is preliminary data.</text>
</comment>
<feature type="compositionally biased region" description="Polar residues" evidence="1">
    <location>
        <begin position="362"/>
        <end position="371"/>
    </location>
</feature>
<dbReference type="InterPro" id="IPR035445">
    <property type="entry name" value="GYF-like_dom_sf"/>
</dbReference>
<dbReference type="InterPro" id="IPR036885">
    <property type="entry name" value="SWIB_MDM2_dom_sf"/>
</dbReference>
<feature type="domain" description="GYF" evidence="2">
    <location>
        <begin position="523"/>
        <end position="577"/>
    </location>
</feature>
<dbReference type="InterPro" id="IPR058668">
    <property type="entry name" value="NERD_dom"/>
</dbReference>
<evidence type="ECO:0000259" key="2">
    <source>
        <dbReference type="PROSITE" id="PS50829"/>
    </source>
</evidence>
<dbReference type="SUPFAM" id="SSF47592">
    <property type="entry name" value="SWIB/MDM2 domain"/>
    <property type="match status" value="1"/>
</dbReference>
<dbReference type="SMART" id="SM00719">
    <property type="entry name" value="Plus3"/>
    <property type="match status" value="1"/>
</dbReference>
<dbReference type="SMART" id="SM00444">
    <property type="entry name" value="GYF"/>
    <property type="match status" value="1"/>
</dbReference>
<dbReference type="Gene3D" id="3.90.70.200">
    <property type="entry name" value="Plus-3 domain"/>
    <property type="match status" value="1"/>
</dbReference>
<dbReference type="Pfam" id="PF02201">
    <property type="entry name" value="SWIB"/>
    <property type="match status" value="1"/>
</dbReference>
<dbReference type="GO" id="GO:0003677">
    <property type="term" value="F:DNA binding"/>
    <property type="evidence" value="ECO:0007669"/>
    <property type="project" value="InterPro"/>
</dbReference>
<dbReference type="Gene3D" id="3.30.1490.40">
    <property type="match status" value="1"/>
</dbReference>
<feature type="compositionally biased region" description="Basic and acidic residues" evidence="1">
    <location>
        <begin position="427"/>
        <end position="439"/>
    </location>
</feature>
<dbReference type="InterPro" id="IPR036128">
    <property type="entry name" value="Plus3-like_sf"/>
</dbReference>
<evidence type="ECO:0000256" key="1">
    <source>
        <dbReference type="SAM" id="MobiDB-lite"/>
    </source>
</evidence>
<dbReference type="Gene3D" id="1.10.245.10">
    <property type="entry name" value="SWIB/MDM2 domain"/>
    <property type="match status" value="1"/>
</dbReference>
<feature type="compositionally biased region" description="Basic and acidic residues" evidence="1">
    <location>
        <begin position="481"/>
        <end position="494"/>
    </location>
</feature>
<feature type="region of interest" description="Disordered" evidence="1">
    <location>
        <begin position="117"/>
        <end position="139"/>
    </location>
</feature>
<evidence type="ECO:0000313" key="5">
    <source>
        <dbReference type="EMBL" id="KAK9735575.1"/>
    </source>
</evidence>
<feature type="compositionally biased region" description="Acidic residues" evidence="1">
    <location>
        <begin position="118"/>
        <end position="131"/>
    </location>
</feature>
<sequence length="582" mass="65587">MEGTPGFKENDNVRARTPRTRRKGKRKIEYVGWGSRVLLDFLQSIGKDTSKALSHYDVTNIVNEYVVNSKLIHPEKKKRVICDERLQTLFGGRKQSVFRNKIHDLLEPHLFENHIASEDDSDGLDEKEDDTSVASKRQKTSISDKKTLLLPKKKAPEVSKTALADMSVENIKLVYLKKSLVQEFLKKPETFESKVVGSFVKIKADRYDIYQKNSYQLELVTGVKNVASAGGKPPMLRLASTIDVISVSALSDDNFSEEECEDLRRRIQEGFVKQPTVGELEQKALMLHKDITRHWIDREIVVLKNRADQANEKGWRHKVAEYLDKKKLLQSIEEQARLLNEIPEVLPEKVKPETVPNDSRAGDNQNSNNSPKDVGWDREPCNTSSATPSSTNASSKQDNQEPHKIGTRSNIDSPPSSRQEESPSEMEQGRPESNGDSKLPDSNGIHLNGIESPETEQNGHAESIRPVQNGIPILGHSVSSSKDKNASTEDPNPKKMEIITLSDDEDEVQPSPSIATARLNPECFIWFYLDPARQVQGPFSLTTLKRWHGFGYFKPDFKVWASSQTQKQAVLLTDILQLVFPG</sequence>
<dbReference type="Pfam" id="PF02213">
    <property type="entry name" value="GYF"/>
    <property type="match status" value="1"/>
</dbReference>
<feature type="compositionally biased region" description="Low complexity" evidence="1">
    <location>
        <begin position="382"/>
        <end position="395"/>
    </location>
</feature>
<dbReference type="SUPFAM" id="SSF55277">
    <property type="entry name" value="GYF domain"/>
    <property type="match status" value="1"/>
</dbReference>
<dbReference type="PROSITE" id="PS50829">
    <property type="entry name" value="GYF"/>
    <property type="match status" value="1"/>
</dbReference>
<dbReference type="EMBL" id="JBDFQZ010000004">
    <property type="protein sequence ID" value="KAK9735575.1"/>
    <property type="molecule type" value="Genomic_DNA"/>
</dbReference>